<organism evidence="3 4">
    <name type="scientific">Panicum miliaceum</name>
    <name type="common">Proso millet</name>
    <name type="synonym">Broomcorn millet</name>
    <dbReference type="NCBI Taxonomy" id="4540"/>
    <lineage>
        <taxon>Eukaryota</taxon>
        <taxon>Viridiplantae</taxon>
        <taxon>Streptophyta</taxon>
        <taxon>Embryophyta</taxon>
        <taxon>Tracheophyta</taxon>
        <taxon>Spermatophyta</taxon>
        <taxon>Magnoliopsida</taxon>
        <taxon>Liliopsida</taxon>
        <taxon>Poales</taxon>
        <taxon>Poaceae</taxon>
        <taxon>PACMAD clade</taxon>
        <taxon>Panicoideae</taxon>
        <taxon>Panicodae</taxon>
        <taxon>Paniceae</taxon>
        <taxon>Panicinae</taxon>
        <taxon>Panicum</taxon>
        <taxon>Panicum sect. Panicum</taxon>
    </lineage>
</organism>
<keyword evidence="4" id="KW-1185">Reference proteome</keyword>
<gene>
    <name evidence="3" type="ORF">C2845_PM09G07380</name>
</gene>
<dbReference type="AlphaFoldDB" id="A0A3L6RWB4"/>
<protein>
    <submittedName>
        <fullName evidence="3">Uncharacterized protein</fullName>
    </submittedName>
</protein>
<dbReference type="EMBL" id="PQIB02000006">
    <property type="protein sequence ID" value="RLN11233.1"/>
    <property type="molecule type" value="Genomic_DNA"/>
</dbReference>
<reference evidence="4" key="1">
    <citation type="journal article" date="2019" name="Nat. Commun.">
        <title>The genome of broomcorn millet.</title>
        <authorList>
            <person name="Zou C."/>
            <person name="Miki D."/>
            <person name="Li D."/>
            <person name="Tang Q."/>
            <person name="Xiao L."/>
            <person name="Rajput S."/>
            <person name="Deng P."/>
            <person name="Jia W."/>
            <person name="Huang R."/>
            <person name="Zhang M."/>
            <person name="Sun Y."/>
            <person name="Hu J."/>
            <person name="Fu X."/>
            <person name="Schnable P.S."/>
            <person name="Li F."/>
            <person name="Zhang H."/>
            <person name="Feng B."/>
            <person name="Zhu X."/>
            <person name="Liu R."/>
            <person name="Schnable J.C."/>
            <person name="Zhu J.-K."/>
            <person name="Zhang H."/>
        </authorList>
    </citation>
    <scope>NUCLEOTIDE SEQUENCE [LARGE SCALE GENOMIC DNA]</scope>
</reference>
<feature type="region of interest" description="Disordered" evidence="1">
    <location>
        <begin position="242"/>
        <end position="274"/>
    </location>
</feature>
<sequence length="736" mass="83898">MARKRSKEFVDLDSTKDSYGVGLEDMSVSMSNNESNGFDYSEASDLESIQVAAYKEVLKNYNELKVLKRKLAKTISLEVMYLDFVDFGVRQVSYSILRIGVWKDGMIHTYADFDMKSPGCYGYHPLRDVSHTCYSKDLRFLYNPLSLSMDPHFTKKLDEFSGCKLPDSLKENICKLIQSYCFNCGVSVNLVVNYISSMPDAMKSIFCKLLKHAFAIDCRTEKLVLDLIKLIANACEDNGFGSNPGNGSSSQDTNIHGDDEELHTSGSCRNQNLGNKDVHNDVPCSQYEVYKAKNSSNPIPHLNLGLKNYSPSGTSDSARDGYPYSTSLPVPKLPRSSSKFTPANVANDDIDRLLPIYLQVSKLYQNLSHHQLGSLPIEVPYKENLSPSFSQKVYSILFQRLFCLSFTFVFSFHSYSYFILYQFFFQTPIVMQTLDFTPYTTQRNFFDASKSLMNSSSRFNSQSLADSVRALSKKSDDMYNLKLKKSGLRLSTPQAMCPSSSRPTDENPSQSFAYRSRDSSAGGKLPIRALDVLQNQEHLMKDVDEADQDLLARAFRRSSKAHPLNQSNMGCSFLEISSAHSHFRNSLEFHWDKYVRLDMVFEDYEFVYPVVPEQPLDNTFWSFSTNIFKLHMVFIIVFSIFGNTDSGIYTMMFLEHWLSPRTSLTSVFSHSDIPKIRIKIANDLVFQPKNSGNKNRVVNFNLQVSVLLISSCSFFVYYILFFISFHTLLQFILQEE</sequence>
<keyword evidence="2" id="KW-1133">Transmembrane helix</keyword>
<evidence type="ECO:0000313" key="3">
    <source>
        <dbReference type="EMBL" id="RLN11233.1"/>
    </source>
</evidence>
<evidence type="ECO:0000256" key="2">
    <source>
        <dbReference type="SAM" id="Phobius"/>
    </source>
</evidence>
<dbReference type="STRING" id="4540.A0A3L6RWB4"/>
<evidence type="ECO:0000313" key="4">
    <source>
        <dbReference type="Proteomes" id="UP000275267"/>
    </source>
</evidence>
<dbReference type="Proteomes" id="UP000275267">
    <property type="component" value="Unassembled WGS sequence"/>
</dbReference>
<accession>A0A3L6RWB4</accession>
<feature type="compositionally biased region" description="Polar residues" evidence="1">
    <location>
        <begin position="492"/>
        <end position="513"/>
    </location>
</feature>
<feature type="compositionally biased region" description="Polar residues" evidence="1">
    <location>
        <begin position="264"/>
        <end position="274"/>
    </location>
</feature>
<proteinExistence type="predicted"/>
<feature type="transmembrane region" description="Helical" evidence="2">
    <location>
        <begin position="401"/>
        <end position="424"/>
    </location>
</feature>
<feature type="region of interest" description="Disordered" evidence="1">
    <location>
        <begin position="492"/>
        <end position="521"/>
    </location>
</feature>
<comment type="caution">
    <text evidence="3">The sequence shown here is derived from an EMBL/GenBank/DDBJ whole genome shotgun (WGS) entry which is preliminary data.</text>
</comment>
<dbReference type="OrthoDB" id="695450at2759"/>
<keyword evidence="2" id="KW-0472">Membrane</keyword>
<keyword evidence="2" id="KW-0812">Transmembrane</keyword>
<name>A0A3L6RWB4_PANMI</name>
<feature type="transmembrane region" description="Helical" evidence="2">
    <location>
        <begin position="704"/>
        <end position="733"/>
    </location>
</feature>
<evidence type="ECO:0000256" key="1">
    <source>
        <dbReference type="SAM" id="MobiDB-lite"/>
    </source>
</evidence>